<evidence type="ECO:0000256" key="8">
    <source>
        <dbReference type="ARBA" id="ARBA00022691"/>
    </source>
</evidence>
<keyword evidence="15" id="KW-1185">Reference proteome</keyword>
<dbReference type="Pfam" id="PF13649">
    <property type="entry name" value="Methyltransf_25"/>
    <property type="match status" value="1"/>
</dbReference>
<feature type="domain" description="SH3" evidence="13">
    <location>
        <begin position="13"/>
        <end position="72"/>
    </location>
</feature>
<keyword evidence="4 11" id="KW-0728">SH3 domain</keyword>
<evidence type="ECO:0000256" key="3">
    <source>
        <dbReference type="ARBA" id="ARBA00018778"/>
    </source>
</evidence>
<evidence type="ECO:0000256" key="7">
    <source>
        <dbReference type="ARBA" id="ARBA00022679"/>
    </source>
</evidence>
<dbReference type="CDD" id="cd02440">
    <property type="entry name" value="AdoMet_MTases"/>
    <property type="match status" value="1"/>
</dbReference>
<comment type="subcellular location">
    <subcellularLocation>
        <location evidence="2">Cytoplasm</location>
    </subcellularLocation>
    <subcellularLocation>
        <location evidence="1">Nucleus</location>
    </subcellularLocation>
</comment>
<dbReference type="PROSITE" id="PS50002">
    <property type="entry name" value="SH3"/>
    <property type="match status" value="1"/>
</dbReference>
<dbReference type="SUPFAM" id="SSF53335">
    <property type="entry name" value="S-adenosyl-L-methionine-dependent methyltransferases"/>
    <property type="match status" value="1"/>
</dbReference>
<gene>
    <name evidence="14" type="primary">PRMT2</name>
    <name evidence="14" type="ORF">AWC38_SpisGene9941</name>
</gene>
<dbReference type="PANTHER" id="PTHR11006:SF92">
    <property type="entry name" value="PROTEIN ARGININE N-METHYLTRANSFERASE 2"/>
    <property type="match status" value="1"/>
</dbReference>
<protein>
    <recommendedName>
        <fullName evidence="3">Protein arginine N-methyltransferase 2</fullName>
    </recommendedName>
    <alternativeName>
        <fullName evidence="10">Histone-arginine N-methyltransferase PRMT2</fullName>
    </alternativeName>
</protein>
<reference evidence="15" key="1">
    <citation type="journal article" date="2017" name="bioRxiv">
        <title>Comparative analysis of the genomes of Stylophora pistillata and Acropora digitifera provides evidence for extensive differences between species of corals.</title>
        <authorList>
            <person name="Voolstra C.R."/>
            <person name="Li Y."/>
            <person name="Liew Y.J."/>
            <person name="Baumgarten S."/>
            <person name="Zoccola D."/>
            <person name="Flot J.-F."/>
            <person name="Tambutte S."/>
            <person name="Allemand D."/>
            <person name="Aranda M."/>
        </authorList>
    </citation>
    <scope>NUCLEOTIDE SEQUENCE [LARGE SCALE GENOMIC DNA]</scope>
</reference>
<dbReference type="GO" id="GO:0016274">
    <property type="term" value="F:protein-arginine N-methyltransferase activity"/>
    <property type="evidence" value="ECO:0007669"/>
    <property type="project" value="InterPro"/>
</dbReference>
<dbReference type="PANTHER" id="PTHR11006">
    <property type="entry name" value="PROTEIN ARGININE N-METHYLTRANSFERASE"/>
    <property type="match status" value="1"/>
</dbReference>
<evidence type="ECO:0000313" key="15">
    <source>
        <dbReference type="Proteomes" id="UP000225706"/>
    </source>
</evidence>
<evidence type="ECO:0000313" key="14">
    <source>
        <dbReference type="EMBL" id="PFX25406.1"/>
    </source>
</evidence>
<evidence type="ECO:0000256" key="4">
    <source>
        <dbReference type="ARBA" id="ARBA00022443"/>
    </source>
</evidence>
<dbReference type="GO" id="GO:0032259">
    <property type="term" value="P:methylation"/>
    <property type="evidence" value="ECO:0007669"/>
    <property type="project" value="UniProtKB-KW"/>
</dbReference>
<evidence type="ECO:0000256" key="6">
    <source>
        <dbReference type="ARBA" id="ARBA00022603"/>
    </source>
</evidence>
<keyword evidence="5" id="KW-0963">Cytoplasm</keyword>
<dbReference type="SUPFAM" id="SSF50044">
    <property type="entry name" value="SH3-domain"/>
    <property type="match status" value="1"/>
</dbReference>
<evidence type="ECO:0000256" key="12">
    <source>
        <dbReference type="PROSITE-ProRule" id="PRU01015"/>
    </source>
</evidence>
<dbReference type="GO" id="GO:0005737">
    <property type="term" value="C:cytoplasm"/>
    <property type="evidence" value="ECO:0007669"/>
    <property type="project" value="UniProtKB-SubCell"/>
</dbReference>
<dbReference type="PROSITE" id="PS51678">
    <property type="entry name" value="SAM_MT_PRMT"/>
    <property type="match status" value="1"/>
</dbReference>
<evidence type="ECO:0000256" key="9">
    <source>
        <dbReference type="ARBA" id="ARBA00023242"/>
    </source>
</evidence>
<keyword evidence="6 12" id="KW-0489">Methyltransferase</keyword>
<dbReference type="SMART" id="SM00326">
    <property type="entry name" value="SH3"/>
    <property type="match status" value="1"/>
</dbReference>
<proteinExistence type="predicted"/>
<dbReference type="OrthoDB" id="7848332at2759"/>
<dbReference type="Gene3D" id="2.70.160.11">
    <property type="entry name" value="Hnrnp arginine n-methyltransferase1"/>
    <property type="match status" value="1"/>
</dbReference>
<dbReference type="InterPro" id="IPR025799">
    <property type="entry name" value="Arg_MeTrfase"/>
</dbReference>
<dbReference type="EMBL" id="LSMT01000151">
    <property type="protein sequence ID" value="PFX25406.1"/>
    <property type="molecule type" value="Genomic_DNA"/>
</dbReference>
<evidence type="ECO:0000256" key="10">
    <source>
        <dbReference type="ARBA" id="ARBA00082811"/>
    </source>
</evidence>
<dbReference type="InterPro" id="IPR029063">
    <property type="entry name" value="SAM-dependent_MTases_sf"/>
</dbReference>
<dbReference type="PRINTS" id="PR00452">
    <property type="entry name" value="SH3DOMAIN"/>
</dbReference>
<dbReference type="AlphaFoldDB" id="A0A2B4S7Q1"/>
<evidence type="ECO:0000256" key="11">
    <source>
        <dbReference type="PROSITE-ProRule" id="PRU00192"/>
    </source>
</evidence>
<dbReference type="Pfam" id="PF22528">
    <property type="entry name" value="PRMT_C"/>
    <property type="match status" value="1"/>
</dbReference>
<comment type="caution">
    <text evidence="14">The sequence shown here is derived from an EMBL/GenBank/DDBJ whole genome shotgun (WGS) entry which is preliminary data.</text>
</comment>
<accession>A0A2B4S7Q1</accession>
<evidence type="ECO:0000256" key="5">
    <source>
        <dbReference type="ARBA" id="ARBA00022490"/>
    </source>
</evidence>
<dbReference type="Gene3D" id="3.40.50.150">
    <property type="entry name" value="Vaccinia Virus protein VP39"/>
    <property type="match status" value="1"/>
</dbReference>
<sequence length="469" mass="52682">MATNNYVDESENQSPKLVVAIADFAAEDKNQLSFNEGDELLVLNKNSSIWWWAELDEKFGYVPVSYVVPVSEYLSRHVQNHDWQDEEYFGAYGKVKIHLEMLSDHSRTLAYRNAIFKHRDVFTGKTVLDVGCGSGILSLFCAKDGMANKVYAVDGSVDIGELTKELVERNDLHKIITVITGKIEEIELPEKVDIIISEWMGTFLIFEFMIDSVLYARDRWLKPDGVIWPSNAKLFVVPCCAEEAYQEKVTAWNNQYGFDFSPFLNRAKAEVLNRPLHNQELDPKDCLSQSAVLLDIDMSTFVKENLELMSENFEFVITKEGTLHGLCSWFNVTFGGIPITDTSECVILSTAPDQEKTHWKQNLFLLEEPVIVHAGNFFKVSPDPATDAAIEVLLDGELGLLAASLELPGVEGPSDCPEVDGNFCTPPREKFPWREASVWWAGAENGFKDAGDDLRRLSTGLDASQDGKI</sequence>
<evidence type="ECO:0000256" key="2">
    <source>
        <dbReference type="ARBA" id="ARBA00004496"/>
    </source>
</evidence>
<dbReference type="GO" id="GO:0042054">
    <property type="term" value="F:histone methyltransferase activity"/>
    <property type="evidence" value="ECO:0007669"/>
    <property type="project" value="TreeGrafter"/>
</dbReference>
<dbReference type="Gene3D" id="2.30.30.40">
    <property type="entry name" value="SH3 Domains"/>
    <property type="match status" value="1"/>
</dbReference>
<keyword evidence="7 12" id="KW-0808">Transferase</keyword>
<keyword evidence="9" id="KW-0539">Nucleus</keyword>
<dbReference type="InterPro" id="IPR036028">
    <property type="entry name" value="SH3-like_dom_sf"/>
</dbReference>
<dbReference type="STRING" id="50429.A0A2B4S7Q1"/>
<keyword evidence="8 12" id="KW-0949">S-adenosyl-L-methionine</keyword>
<evidence type="ECO:0000256" key="1">
    <source>
        <dbReference type="ARBA" id="ARBA00004123"/>
    </source>
</evidence>
<dbReference type="FunFam" id="2.70.160.11:FF:000007">
    <property type="entry name" value="Protein arginine N-methyltransferase 2"/>
    <property type="match status" value="1"/>
</dbReference>
<dbReference type="InterPro" id="IPR055135">
    <property type="entry name" value="PRMT_dom"/>
</dbReference>
<dbReference type="InterPro" id="IPR001452">
    <property type="entry name" value="SH3_domain"/>
</dbReference>
<evidence type="ECO:0000259" key="13">
    <source>
        <dbReference type="PROSITE" id="PS50002"/>
    </source>
</evidence>
<organism evidence="14 15">
    <name type="scientific">Stylophora pistillata</name>
    <name type="common">Smooth cauliflower coral</name>
    <dbReference type="NCBI Taxonomy" id="50429"/>
    <lineage>
        <taxon>Eukaryota</taxon>
        <taxon>Metazoa</taxon>
        <taxon>Cnidaria</taxon>
        <taxon>Anthozoa</taxon>
        <taxon>Hexacorallia</taxon>
        <taxon>Scleractinia</taxon>
        <taxon>Astrocoeniina</taxon>
        <taxon>Pocilloporidae</taxon>
        <taxon>Stylophora</taxon>
    </lineage>
</organism>
<name>A0A2B4S7Q1_STYPI</name>
<dbReference type="InterPro" id="IPR041698">
    <property type="entry name" value="Methyltransf_25"/>
</dbReference>
<dbReference type="Pfam" id="PF00018">
    <property type="entry name" value="SH3_1"/>
    <property type="match status" value="1"/>
</dbReference>
<dbReference type="Proteomes" id="UP000225706">
    <property type="component" value="Unassembled WGS sequence"/>
</dbReference>
<dbReference type="FunFam" id="3.40.50.150:FF:000016">
    <property type="entry name" value="Protein arginine N-methyltransferase 6"/>
    <property type="match status" value="1"/>
</dbReference>
<dbReference type="GO" id="GO:0005634">
    <property type="term" value="C:nucleus"/>
    <property type="evidence" value="ECO:0007669"/>
    <property type="project" value="UniProtKB-SubCell"/>
</dbReference>